<accession>A0ABW9SWG4</accession>
<proteinExistence type="predicted"/>
<evidence type="ECO:0000313" key="2">
    <source>
        <dbReference type="EMBL" id="MUG65333.1"/>
    </source>
</evidence>
<sequence length="214" mass="22662">MNRRIGIGIVIAMIGALVLGGCSGEGKAPAEEVGGPGGEQGIDITLPESERGEVDDPAVAEPEDGADDNGPAKEGNSEGSDKETAGTEDAGTPVPENSNDDAGMYTADSLKEQPILGKPAAEIQAMFGEPSAVEKLPGFTAWRYDFAEEGYRFDSEVNAVDIEGLTSGQMRAQLMVMLDGDVAKEFYVHHVVEDQIMTYWKTEENAMEYPAGAD</sequence>
<dbReference type="PROSITE" id="PS51257">
    <property type="entry name" value="PROKAR_LIPOPROTEIN"/>
    <property type="match status" value="1"/>
</dbReference>
<evidence type="ECO:0000256" key="1">
    <source>
        <dbReference type="SAM" id="MobiDB-lite"/>
    </source>
</evidence>
<gene>
    <name evidence="2" type="ORF">GNP94_04840</name>
</gene>
<evidence type="ECO:0000313" key="3">
    <source>
        <dbReference type="Proteomes" id="UP000435177"/>
    </source>
</evidence>
<name>A0ABW9SWG4_9BACL</name>
<dbReference type="RefSeq" id="WP_095399231.1">
    <property type="nucleotide sequence ID" value="NZ_WOAA01000002.1"/>
</dbReference>
<feature type="region of interest" description="Disordered" evidence="1">
    <location>
        <begin position="25"/>
        <end position="104"/>
    </location>
</feature>
<feature type="compositionally biased region" description="Acidic residues" evidence="1">
    <location>
        <begin position="55"/>
        <end position="67"/>
    </location>
</feature>
<reference evidence="2 3" key="1">
    <citation type="submission" date="2019-11" db="EMBL/GenBank/DDBJ databases">
        <title>Draft genome sequences of five Paenibacillus species of dairy origin.</title>
        <authorList>
            <person name="Olajide A.M."/>
            <person name="Chen S."/>
            <person name="Lapointe G."/>
        </authorList>
    </citation>
    <scope>NUCLEOTIDE SEQUENCE [LARGE SCALE GENOMIC DNA]</scope>
    <source>
        <strain evidence="2 3">3CS1</strain>
    </source>
</reference>
<evidence type="ECO:0008006" key="4">
    <source>
        <dbReference type="Google" id="ProtNLM"/>
    </source>
</evidence>
<feature type="compositionally biased region" description="Basic and acidic residues" evidence="1">
    <location>
        <begin position="75"/>
        <end position="85"/>
    </location>
</feature>
<comment type="caution">
    <text evidence="2">The sequence shown here is derived from an EMBL/GenBank/DDBJ whole genome shotgun (WGS) entry which is preliminary data.</text>
</comment>
<dbReference type="Proteomes" id="UP000435177">
    <property type="component" value="Unassembled WGS sequence"/>
</dbReference>
<organism evidence="2 3">
    <name type="scientific">Paenibacillus campinasensis</name>
    <dbReference type="NCBI Taxonomy" id="66347"/>
    <lineage>
        <taxon>Bacteria</taxon>
        <taxon>Bacillati</taxon>
        <taxon>Bacillota</taxon>
        <taxon>Bacilli</taxon>
        <taxon>Bacillales</taxon>
        <taxon>Paenibacillaceae</taxon>
        <taxon>Paenibacillus</taxon>
    </lineage>
</organism>
<keyword evidence="3" id="KW-1185">Reference proteome</keyword>
<protein>
    <recommendedName>
        <fullName evidence="4">Lipoprotein</fullName>
    </recommendedName>
</protein>
<dbReference type="EMBL" id="WOAA01000002">
    <property type="protein sequence ID" value="MUG65333.1"/>
    <property type="molecule type" value="Genomic_DNA"/>
</dbReference>